<evidence type="ECO:0000256" key="4">
    <source>
        <dbReference type="ARBA" id="ARBA00022833"/>
    </source>
</evidence>
<dbReference type="Gene3D" id="6.10.250.3220">
    <property type="match status" value="1"/>
</dbReference>
<dbReference type="PANTHER" id="PTHR12547">
    <property type="entry name" value="CCCH ZINC FINGER/TIS11-RELATED"/>
    <property type="match status" value="1"/>
</dbReference>
<feature type="zinc finger region" description="C3H1-type" evidence="5">
    <location>
        <begin position="89"/>
        <end position="116"/>
    </location>
</feature>
<dbReference type="SUPFAM" id="SSF90229">
    <property type="entry name" value="CCCH zinc finger"/>
    <property type="match status" value="2"/>
</dbReference>
<dbReference type="InterPro" id="IPR000571">
    <property type="entry name" value="Znf_CCCH"/>
</dbReference>
<dbReference type="FunFam" id="4.10.1000.10:FF:000001">
    <property type="entry name" value="zinc finger CCCH domain-containing protein 15-like"/>
    <property type="match status" value="1"/>
</dbReference>
<evidence type="ECO:0000256" key="2">
    <source>
        <dbReference type="ARBA" id="ARBA00022737"/>
    </source>
</evidence>
<keyword evidence="2" id="KW-0677">Repeat</keyword>
<dbReference type="SMART" id="SM00356">
    <property type="entry name" value="ZnF_C3H1"/>
    <property type="match status" value="2"/>
</dbReference>
<sequence length="217" mass="24408">MYYPIDAGANTRFFQPPPFVPPMMQQFQPPTQQQQPQQPGYWIYCPPTVKPVMGSPAPYSGFSNVRPQQPITSSVRDNSKKENKLAQVYKTELCRQFTDYGRCNYGNRCGYAHGEEELRLPPPRAPKFRTEVCAVFTSEGHCPNGDRCHFVHDNSTLSWTSKVSTLPRSYLTPSPSSTTSSPSTQLDFSSNDLSFWPSVHSLAVADYSPNYTSSFAE</sequence>
<feature type="domain" description="C3H1-type" evidence="7">
    <location>
        <begin position="89"/>
        <end position="116"/>
    </location>
</feature>
<dbReference type="PROSITE" id="PS50103">
    <property type="entry name" value="ZF_C3H1"/>
    <property type="match status" value="2"/>
</dbReference>
<feature type="compositionally biased region" description="Polar residues" evidence="6">
    <location>
        <begin position="61"/>
        <end position="76"/>
    </location>
</feature>
<dbReference type="Gene3D" id="4.10.1000.10">
    <property type="entry name" value="Zinc finger, CCCH-type"/>
    <property type="match status" value="1"/>
</dbReference>
<evidence type="ECO:0000256" key="6">
    <source>
        <dbReference type="SAM" id="MobiDB-lite"/>
    </source>
</evidence>
<evidence type="ECO:0000313" key="8">
    <source>
        <dbReference type="Proteomes" id="UP000887566"/>
    </source>
</evidence>
<protein>
    <submittedName>
        <fullName evidence="9">C3H1-type domain-containing protein</fullName>
    </submittedName>
</protein>
<dbReference type="InterPro" id="IPR045877">
    <property type="entry name" value="ZFP36-like"/>
</dbReference>
<dbReference type="AlphaFoldDB" id="A0A914USW9"/>
<dbReference type="Proteomes" id="UP000887566">
    <property type="component" value="Unplaced"/>
</dbReference>
<proteinExistence type="predicted"/>
<dbReference type="Pfam" id="PF00642">
    <property type="entry name" value="zf-CCCH"/>
    <property type="match status" value="2"/>
</dbReference>
<dbReference type="GO" id="GO:0043186">
    <property type="term" value="C:P granule"/>
    <property type="evidence" value="ECO:0007669"/>
    <property type="project" value="UniProtKB-ARBA"/>
</dbReference>
<name>A0A914USW9_9BILA</name>
<dbReference type="GO" id="GO:0003729">
    <property type="term" value="F:mRNA binding"/>
    <property type="evidence" value="ECO:0007669"/>
    <property type="project" value="InterPro"/>
</dbReference>
<keyword evidence="1 5" id="KW-0479">Metal-binding</keyword>
<keyword evidence="4 5" id="KW-0862">Zinc</keyword>
<feature type="zinc finger region" description="C3H1-type" evidence="5">
    <location>
        <begin position="127"/>
        <end position="155"/>
    </location>
</feature>
<keyword evidence="8" id="KW-1185">Reference proteome</keyword>
<feature type="domain" description="C3H1-type" evidence="7">
    <location>
        <begin position="127"/>
        <end position="155"/>
    </location>
</feature>
<keyword evidence="3 5" id="KW-0863">Zinc-finger</keyword>
<evidence type="ECO:0000259" key="7">
    <source>
        <dbReference type="PROSITE" id="PS50103"/>
    </source>
</evidence>
<evidence type="ECO:0000256" key="3">
    <source>
        <dbReference type="ARBA" id="ARBA00022771"/>
    </source>
</evidence>
<evidence type="ECO:0000256" key="1">
    <source>
        <dbReference type="ARBA" id="ARBA00022723"/>
    </source>
</evidence>
<dbReference type="GO" id="GO:0008270">
    <property type="term" value="F:zinc ion binding"/>
    <property type="evidence" value="ECO:0007669"/>
    <property type="project" value="UniProtKB-KW"/>
</dbReference>
<evidence type="ECO:0000313" key="9">
    <source>
        <dbReference type="WBParaSite" id="PSAMB.scaffold1226size34103.g11775.t1"/>
    </source>
</evidence>
<evidence type="ECO:0000256" key="5">
    <source>
        <dbReference type="PROSITE-ProRule" id="PRU00723"/>
    </source>
</evidence>
<reference evidence="9" key="1">
    <citation type="submission" date="2022-11" db="UniProtKB">
        <authorList>
            <consortium name="WormBaseParasite"/>
        </authorList>
    </citation>
    <scope>IDENTIFICATION</scope>
</reference>
<dbReference type="PANTHER" id="PTHR12547:SF18">
    <property type="entry name" value="PROTEIN TIS11"/>
    <property type="match status" value="1"/>
</dbReference>
<organism evidence="8 9">
    <name type="scientific">Plectus sambesii</name>
    <dbReference type="NCBI Taxonomy" id="2011161"/>
    <lineage>
        <taxon>Eukaryota</taxon>
        <taxon>Metazoa</taxon>
        <taxon>Ecdysozoa</taxon>
        <taxon>Nematoda</taxon>
        <taxon>Chromadorea</taxon>
        <taxon>Plectida</taxon>
        <taxon>Plectina</taxon>
        <taxon>Plectoidea</taxon>
        <taxon>Plectidae</taxon>
        <taxon>Plectus</taxon>
    </lineage>
</organism>
<feature type="region of interest" description="Disordered" evidence="6">
    <location>
        <begin position="60"/>
        <end position="82"/>
    </location>
</feature>
<dbReference type="WBParaSite" id="PSAMB.scaffold1226size34103.g11775.t1">
    <property type="protein sequence ID" value="PSAMB.scaffold1226size34103.g11775.t1"/>
    <property type="gene ID" value="PSAMB.scaffold1226size34103.g11775"/>
</dbReference>
<accession>A0A914USW9</accession>
<dbReference type="InterPro" id="IPR036855">
    <property type="entry name" value="Znf_CCCH_sf"/>
</dbReference>